<keyword evidence="2" id="KW-1185">Reference proteome</keyword>
<accession>A0AA40BHW1</accession>
<reference evidence="1" key="1">
    <citation type="submission" date="2023-06" db="EMBL/GenBank/DDBJ databases">
        <title>Genome-scale phylogeny and comparative genomics of the fungal order Sordariales.</title>
        <authorList>
            <consortium name="Lawrence Berkeley National Laboratory"/>
            <person name="Hensen N."/>
            <person name="Bonometti L."/>
            <person name="Westerberg I."/>
            <person name="Brannstrom I.O."/>
            <person name="Guillou S."/>
            <person name="Cros-Aarteil S."/>
            <person name="Calhoun S."/>
            <person name="Haridas S."/>
            <person name="Kuo A."/>
            <person name="Mondo S."/>
            <person name="Pangilinan J."/>
            <person name="Riley R."/>
            <person name="LaButti K."/>
            <person name="Andreopoulos B."/>
            <person name="Lipzen A."/>
            <person name="Chen C."/>
            <person name="Yanf M."/>
            <person name="Daum C."/>
            <person name="Ng V."/>
            <person name="Clum A."/>
            <person name="Steindorff A."/>
            <person name="Ohm R."/>
            <person name="Martin F."/>
            <person name="Silar P."/>
            <person name="Natvig D."/>
            <person name="Lalanne C."/>
            <person name="Gautier V."/>
            <person name="Ament-velasquez S.L."/>
            <person name="Kruys A."/>
            <person name="Hutchinson M.I."/>
            <person name="Powell A.J."/>
            <person name="Barry K."/>
            <person name="Miller A.N."/>
            <person name="Grigoriev I.V."/>
            <person name="Debuchy R."/>
            <person name="Gladieux P."/>
            <person name="Thoren M.H."/>
            <person name="Johannesson H."/>
        </authorList>
    </citation>
    <scope>NUCLEOTIDE SEQUENCE</scope>
    <source>
        <strain evidence="1">SMH2392-1A</strain>
    </source>
</reference>
<sequence length="228" mass="25433">MGHFAILTANKPRRAAISKPTMDPITVVGAATQIFGLCNAILKTLKTSAQSKVLQPGLRLSVQILHQTLESSLAVYEALAEELEILDEDISQQLLPEPTRPDTLPDLVFASISTLEEMNSLFLRLQTQSDSGISRLAAARIEERWESRESIRVEAARLEEWYILVRRSKCLYHADSLHSLQELERFVDDNRAKKLALRSADDVYKASGALICHVGRLGETEHNDKAEG</sequence>
<name>A0AA40BHW1_9PEZI</name>
<dbReference type="Proteomes" id="UP001172101">
    <property type="component" value="Unassembled WGS sequence"/>
</dbReference>
<dbReference type="EMBL" id="JAUIRO010000001">
    <property type="protein sequence ID" value="KAK0734544.1"/>
    <property type="molecule type" value="Genomic_DNA"/>
</dbReference>
<comment type="caution">
    <text evidence="1">The sequence shown here is derived from an EMBL/GenBank/DDBJ whole genome shotgun (WGS) entry which is preliminary data.</text>
</comment>
<dbReference type="AlphaFoldDB" id="A0AA40BHW1"/>
<organism evidence="1 2">
    <name type="scientific">Lasiosphaeria miniovina</name>
    <dbReference type="NCBI Taxonomy" id="1954250"/>
    <lineage>
        <taxon>Eukaryota</taxon>
        <taxon>Fungi</taxon>
        <taxon>Dikarya</taxon>
        <taxon>Ascomycota</taxon>
        <taxon>Pezizomycotina</taxon>
        <taxon>Sordariomycetes</taxon>
        <taxon>Sordariomycetidae</taxon>
        <taxon>Sordariales</taxon>
        <taxon>Lasiosphaeriaceae</taxon>
        <taxon>Lasiosphaeria</taxon>
    </lineage>
</organism>
<proteinExistence type="predicted"/>
<protein>
    <recommendedName>
        <fullName evidence="3">Fungal N-terminal domain-containing protein</fullName>
    </recommendedName>
</protein>
<dbReference type="RefSeq" id="XP_060303421.1">
    <property type="nucleotide sequence ID" value="XM_060441007.1"/>
</dbReference>
<dbReference type="GeneID" id="85324277"/>
<feature type="non-terminal residue" evidence="1">
    <location>
        <position position="228"/>
    </location>
</feature>
<evidence type="ECO:0000313" key="2">
    <source>
        <dbReference type="Proteomes" id="UP001172101"/>
    </source>
</evidence>
<evidence type="ECO:0000313" key="1">
    <source>
        <dbReference type="EMBL" id="KAK0734544.1"/>
    </source>
</evidence>
<evidence type="ECO:0008006" key="3">
    <source>
        <dbReference type="Google" id="ProtNLM"/>
    </source>
</evidence>
<gene>
    <name evidence="1" type="ORF">B0T26DRAFT_688877</name>
</gene>